<gene>
    <name evidence="1" type="ORF">CWM85_24935</name>
</gene>
<comment type="caution">
    <text evidence="1">The sequence shown here is derived from an EMBL/GenBank/DDBJ whole genome shotgun (WGS) entry which is preliminary data.</text>
</comment>
<accession>A0A2J4YS66</accession>
<evidence type="ECO:0000313" key="2">
    <source>
        <dbReference type="Proteomes" id="UP000234661"/>
    </source>
</evidence>
<reference evidence="1 2" key="2">
    <citation type="submission" date="2018-01" db="EMBL/GenBank/DDBJ databases">
        <title>Genomic study of Klebsiella pneumoniae.</title>
        <authorList>
            <person name="Yang Y."/>
            <person name="Bicalho R."/>
        </authorList>
    </citation>
    <scope>NUCLEOTIDE SEQUENCE [LARGE SCALE GENOMIC DNA]</scope>
    <source>
        <strain evidence="1 2">A2</strain>
    </source>
</reference>
<evidence type="ECO:0000313" key="1">
    <source>
        <dbReference type="EMBL" id="PLM53660.1"/>
    </source>
</evidence>
<organism evidence="1 2">
    <name type="scientific">Klebsiella michiganensis</name>
    <dbReference type="NCBI Taxonomy" id="1134687"/>
    <lineage>
        <taxon>Bacteria</taxon>
        <taxon>Pseudomonadati</taxon>
        <taxon>Pseudomonadota</taxon>
        <taxon>Gammaproteobacteria</taxon>
        <taxon>Enterobacterales</taxon>
        <taxon>Enterobacteriaceae</taxon>
        <taxon>Klebsiella/Raoultella group</taxon>
        <taxon>Klebsiella</taxon>
    </lineage>
</organism>
<sequence length="483" mass="51401">MTLGSGIGIYVSRDSVGNNGTVNYGLKDITLSNFFIGRLVEGISFASNESNLKVTSCTFSGIFQGMDQHTWSGQVETTGCVAGDVIGGWWLQRNNTQNTAYIPPYPATDVYLLGWADSCPSETLTAGQINGTWGALQNNADTFFDTYFFKSANSATTASGGRLTNNSNNTGTIPQWKGVAGRARTVLSRYGRPINRMDIDNLKLIRQHRTPIYLSNSLGESVISHAYFEGIGLVDNTGSAVSGNLFGIDVVDPLNTSESGVGYMVTRGGIGLKNFTASSKNQHAPLSDNADRKNASYRGTLYVPSGTVSTTQAEIDRASVWDGTTTDIRYLRYADKAFTQPLQFTLGGPTFRYAEGNFTPTLTVNGSLITGLAVSRGHYKRNGNTIMGGVQFSSSAALALSAGQVVIGGLPFTIPSGAIAYHHGQVDVYSHAAAGVNVRPFFNDGATTIKLVTDSKGTDFTASNAPGSVQLLLYVSFTMIISG</sequence>
<reference evidence="1 2" key="1">
    <citation type="submission" date="2017-11" db="EMBL/GenBank/DDBJ databases">
        <authorList>
            <person name="Han C.G."/>
        </authorList>
    </citation>
    <scope>NUCLEOTIDE SEQUENCE [LARGE SCALE GENOMIC DNA]</scope>
    <source>
        <strain evidence="1 2">A2</strain>
    </source>
</reference>
<dbReference type="RefSeq" id="WP_116279962.1">
    <property type="nucleotide sequence ID" value="NZ_CP085764.1"/>
</dbReference>
<name>A0A2J4YS66_9ENTR</name>
<dbReference type="EMBL" id="PIET01000976">
    <property type="protein sequence ID" value="PLM53660.1"/>
    <property type="molecule type" value="Genomic_DNA"/>
</dbReference>
<proteinExistence type="predicted"/>
<dbReference type="Proteomes" id="UP000234661">
    <property type="component" value="Unassembled WGS sequence"/>
</dbReference>
<protein>
    <submittedName>
        <fullName evidence="1">Uncharacterized protein</fullName>
    </submittedName>
</protein>
<dbReference type="AlphaFoldDB" id="A0A2J4YS66"/>